<accession>A0A379PLW5</accession>
<evidence type="ECO:0000256" key="1">
    <source>
        <dbReference type="SAM" id="MobiDB-lite"/>
    </source>
</evidence>
<dbReference type="EMBL" id="UGUU01000002">
    <property type="protein sequence ID" value="SUE95757.1"/>
    <property type="molecule type" value="Genomic_DNA"/>
</dbReference>
<gene>
    <name evidence="2" type="ORF">NCTC10899_04996</name>
</gene>
<dbReference type="RefSeq" id="WP_115292619.1">
    <property type="nucleotide sequence ID" value="NZ_UGUU01000002.1"/>
</dbReference>
<feature type="region of interest" description="Disordered" evidence="1">
    <location>
        <begin position="56"/>
        <end position="83"/>
    </location>
</feature>
<reference evidence="2 3" key="1">
    <citation type="submission" date="2018-06" db="EMBL/GenBank/DDBJ databases">
        <authorList>
            <consortium name="Pathogen Informatics"/>
            <person name="Doyle S."/>
        </authorList>
    </citation>
    <scope>NUCLEOTIDE SEQUENCE [LARGE SCALE GENOMIC DNA]</scope>
    <source>
        <strain evidence="2 3">NCTC10899</strain>
    </source>
</reference>
<evidence type="ECO:0000313" key="3">
    <source>
        <dbReference type="Proteomes" id="UP000254260"/>
    </source>
</evidence>
<organism evidence="2 3">
    <name type="scientific">Ectopseudomonas mendocina</name>
    <name type="common">Pseudomonas mendocina</name>
    <dbReference type="NCBI Taxonomy" id="300"/>
    <lineage>
        <taxon>Bacteria</taxon>
        <taxon>Pseudomonadati</taxon>
        <taxon>Pseudomonadota</taxon>
        <taxon>Gammaproteobacteria</taxon>
        <taxon>Pseudomonadales</taxon>
        <taxon>Pseudomonadaceae</taxon>
        <taxon>Ectopseudomonas</taxon>
    </lineage>
</organism>
<feature type="compositionally biased region" description="Basic and acidic residues" evidence="1">
    <location>
        <begin position="59"/>
        <end position="73"/>
    </location>
</feature>
<protein>
    <submittedName>
        <fullName evidence="2">Uncharacterized protein</fullName>
    </submittedName>
</protein>
<dbReference type="AlphaFoldDB" id="A0A379PLW5"/>
<evidence type="ECO:0000313" key="2">
    <source>
        <dbReference type="EMBL" id="SUE95757.1"/>
    </source>
</evidence>
<dbReference type="Proteomes" id="UP000254260">
    <property type="component" value="Unassembled WGS sequence"/>
</dbReference>
<proteinExistence type="predicted"/>
<sequence>MELDELSKIMGSDSMKAALDRAIKSMEEATVASAAIKEAFDSVSYQMAYKTAVNNGFIKKSEGSQKPKKKPEPPRPQTFGEWS</sequence>
<name>A0A379PLW5_ECTME</name>